<dbReference type="InterPro" id="IPR004561">
    <property type="entry name" value="IsoChor_synthase"/>
</dbReference>
<dbReference type="PANTHER" id="PTHR42839">
    <property type="entry name" value="ISOCHORISMATE SYNTHASE ENTC"/>
    <property type="match status" value="1"/>
</dbReference>
<evidence type="ECO:0000256" key="3">
    <source>
        <dbReference type="ARBA" id="ARBA00012824"/>
    </source>
</evidence>
<dbReference type="Pfam" id="PF00425">
    <property type="entry name" value="Chorismate_bind"/>
    <property type="match status" value="1"/>
</dbReference>
<keyword evidence="8" id="KW-1185">Reference proteome</keyword>
<comment type="similarity">
    <text evidence="2">Belongs to the isochorismate synthase family.</text>
</comment>
<gene>
    <name evidence="7" type="ORF">BWZ43_03830</name>
</gene>
<feature type="domain" description="Chorismate-utilising enzyme C-terminal" evidence="6">
    <location>
        <begin position="202"/>
        <end position="456"/>
    </location>
</feature>
<dbReference type="GO" id="GO:0009697">
    <property type="term" value="P:salicylic acid biosynthetic process"/>
    <property type="evidence" value="ECO:0007669"/>
    <property type="project" value="TreeGrafter"/>
</dbReference>
<dbReference type="PANTHER" id="PTHR42839:SF1">
    <property type="entry name" value="ISOCHORISMATE SYNTHASE MENF"/>
    <property type="match status" value="1"/>
</dbReference>
<evidence type="ECO:0000256" key="2">
    <source>
        <dbReference type="ARBA" id="ARBA00005297"/>
    </source>
</evidence>
<dbReference type="EC" id="5.4.4.2" evidence="3"/>
<dbReference type="InterPro" id="IPR015890">
    <property type="entry name" value="Chorismate_C"/>
</dbReference>
<dbReference type="EMBL" id="MTLA01000040">
    <property type="protein sequence ID" value="OOP69690.1"/>
    <property type="molecule type" value="Genomic_DNA"/>
</dbReference>
<keyword evidence="4" id="KW-0413">Isomerase</keyword>
<accession>A0A8E2IBY4</accession>
<evidence type="ECO:0000259" key="6">
    <source>
        <dbReference type="Pfam" id="PF00425"/>
    </source>
</evidence>
<dbReference type="NCBIfam" id="TIGR00543">
    <property type="entry name" value="isochor_syn"/>
    <property type="match status" value="1"/>
</dbReference>
<dbReference type="GO" id="GO:0008909">
    <property type="term" value="F:isochorismate synthase activity"/>
    <property type="evidence" value="ECO:0007669"/>
    <property type="project" value="UniProtKB-EC"/>
</dbReference>
<organism evidence="7 8">
    <name type="scientific">Heyndrickxia oleronia</name>
    <dbReference type="NCBI Taxonomy" id="38875"/>
    <lineage>
        <taxon>Bacteria</taxon>
        <taxon>Bacillati</taxon>
        <taxon>Bacillota</taxon>
        <taxon>Bacilli</taxon>
        <taxon>Bacillales</taxon>
        <taxon>Bacillaceae</taxon>
        <taxon>Heyndrickxia</taxon>
    </lineage>
</organism>
<dbReference type="SUPFAM" id="SSF56322">
    <property type="entry name" value="ADC synthase"/>
    <property type="match status" value="1"/>
</dbReference>
<dbReference type="InterPro" id="IPR005801">
    <property type="entry name" value="ADC_synthase"/>
</dbReference>
<dbReference type="Gene3D" id="3.60.120.10">
    <property type="entry name" value="Anthranilate synthase"/>
    <property type="match status" value="1"/>
</dbReference>
<evidence type="ECO:0000313" key="8">
    <source>
        <dbReference type="Proteomes" id="UP000189761"/>
    </source>
</evidence>
<evidence type="ECO:0000256" key="4">
    <source>
        <dbReference type="ARBA" id="ARBA00023235"/>
    </source>
</evidence>
<name>A0A8E2IBY4_9BACI</name>
<evidence type="ECO:0000313" key="7">
    <source>
        <dbReference type="EMBL" id="OOP69690.1"/>
    </source>
</evidence>
<comment type="catalytic activity">
    <reaction evidence="1">
        <text>chorismate = isochorismate</text>
        <dbReference type="Rhea" id="RHEA:18985"/>
        <dbReference type="ChEBI" id="CHEBI:29748"/>
        <dbReference type="ChEBI" id="CHEBI:29780"/>
        <dbReference type="EC" id="5.4.4.2"/>
    </reaction>
</comment>
<proteinExistence type="inferred from homology"/>
<comment type="caution">
    <text evidence="7">The sequence shown here is derived from an EMBL/GenBank/DDBJ whole genome shotgun (WGS) entry which is preliminary data.</text>
</comment>
<evidence type="ECO:0000256" key="5">
    <source>
        <dbReference type="ARBA" id="ARBA00041564"/>
    </source>
</evidence>
<sequence>MTSIQHSKIETEFEIAVGRAKDKEYPILFSYTEILNNMNPLSFYSSAKQLFQGKRFFWKVPDDETIIVGLGSTYTLQTSLGEHRFETIQSEWNDLIKDAHIYNPYNVQGTGPLIFGGFSFDPDSVEEPEWSSFTNALFHLPELMLVIDKQSSYLTINIRCSSIKDKDRLAQLLRIKEQILSSSASENILKVDIHQEEEVNPDAWKKAVANVVRLLNDDNEVRKVVMARKMNVTFNGEISSDHVLNHLWNEQHESFIFALEWLDSCFTGASPERLVKKIGDNILSACIAGSIKRDKDEKKDVALGQALLNDDKNRQEHQFVVSMIQEIMNKYCHDLEIAIEPTLMKMRDIQHLFTPVKGTVKNKNTSILSIAKDLHPTPAMGGVPTTDAMQIIREVENMDRGFYAAPIGWLDYQGNGEFAVGIRSSLIKGKEAFLYAGCGVVADSIPEDEYFETRIKFRPMLRALGGKQL</sequence>
<protein>
    <recommendedName>
        <fullName evidence="3">isochorismate synthase</fullName>
        <ecNumber evidence="3">5.4.4.2</ecNumber>
    </recommendedName>
    <alternativeName>
        <fullName evidence="5">Isochorismate mutase</fullName>
    </alternativeName>
</protein>
<reference evidence="7 8" key="1">
    <citation type="submission" date="2017-01" db="EMBL/GenBank/DDBJ databases">
        <title>Draft genome sequence of Bacillus oleronius.</title>
        <authorList>
            <person name="Allam M."/>
        </authorList>
    </citation>
    <scope>NUCLEOTIDE SEQUENCE [LARGE SCALE GENOMIC DNA]</scope>
    <source>
        <strain evidence="7 8">DSM 9356</strain>
    </source>
</reference>
<dbReference type="AlphaFoldDB" id="A0A8E2IBY4"/>
<evidence type="ECO:0000256" key="1">
    <source>
        <dbReference type="ARBA" id="ARBA00000799"/>
    </source>
</evidence>
<dbReference type="RefSeq" id="WP_058005647.1">
    <property type="nucleotide sequence ID" value="NZ_CP065424.1"/>
</dbReference>
<dbReference type="Proteomes" id="UP000189761">
    <property type="component" value="Unassembled WGS sequence"/>
</dbReference>